<dbReference type="RefSeq" id="WP_066964046.1">
    <property type="nucleotide sequence ID" value="NZ_CP023449.1"/>
</dbReference>
<dbReference type="InterPro" id="IPR001486">
    <property type="entry name" value="Hemoglobin_trunc"/>
</dbReference>
<comment type="cofactor">
    <cofactor evidence="1">
        <name>heme</name>
        <dbReference type="ChEBI" id="CHEBI:30413"/>
    </cofactor>
</comment>
<proteinExistence type="predicted"/>
<keyword evidence="2" id="KW-0813">Transport</keyword>
<evidence type="ECO:0000256" key="1">
    <source>
        <dbReference type="ARBA" id="ARBA00001971"/>
    </source>
</evidence>
<dbReference type="GO" id="GO:0019825">
    <property type="term" value="F:oxygen binding"/>
    <property type="evidence" value="ECO:0007669"/>
    <property type="project" value="InterPro"/>
</dbReference>
<dbReference type="GO" id="GO:0046872">
    <property type="term" value="F:metal ion binding"/>
    <property type="evidence" value="ECO:0007669"/>
    <property type="project" value="UniProtKB-KW"/>
</dbReference>
<dbReference type="InterPro" id="IPR019795">
    <property type="entry name" value="Globin_bac-like_CS"/>
</dbReference>
<comment type="caution">
    <text evidence="6">The sequence shown here is derived from an EMBL/GenBank/DDBJ whole genome shotgun (WGS) entry which is preliminary data.</text>
</comment>
<accession>A0A2A4FQM3</accession>
<gene>
    <name evidence="6" type="ORF">COO09_19120</name>
</gene>
<dbReference type="AlphaFoldDB" id="A0A2A4FQM3"/>
<dbReference type="OrthoDB" id="9790913at2"/>
<dbReference type="GO" id="GO:0015671">
    <property type="term" value="P:oxygen transport"/>
    <property type="evidence" value="ECO:0007669"/>
    <property type="project" value="InterPro"/>
</dbReference>
<protein>
    <submittedName>
        <fullName evidence="6">Globin</fullName>
    </submittedName>
</protein>
<keyword evidence="4" id="KW-0479">Metal-binding</keyword>
<dbReference type="EMBL" id="NWUF01000024">
    <property type="protein sequence ID" value="PCE40703.1"/>
    <property type="molecule type" value="Genomic_DNA"/>
</dbReference>
<evidence type="ECO:0000256" key="4">
    <source>
        <dbReference type="ARBA" id="ARBA00022723"/>
    </source>
</evidence>
<dbReference type="CDD" id="cd14773">
    <property type="entry name" value="TrHb2_PhHbO-like_O"/>
    <property type="match status" value="1"/>
</dbReference>
<dbReference type="SUPFAM" id="SSF46458">
    <property type="entry name" value="Globin-like"/>
    <property type="match status" value="1"/>
</dbReference>
<dbReference type="PROSITE" id="PS01213">
    <property type="entry name" value="GLOBIN_FAM_2"/>
    <property type="match status" value="1"/>
</dbReference>
<dbReference type="GO" id="GO:0020037">
    <property type="term" value="F:heme binding"/>
    <property type="evidence" value="ECO:0007669"/>
    <property type="project" value="InterPro"/>
</dbReference>
<name>A0A2A4FQM3_9SPHN</name>
<keyword evidence="7" id="KW-1185">Reference proteome</keyword>
<evidence type="ECO:0000256" key="3">
    <source>
        <dbReference type="ARBA" id="ARBA00022617"/>
    </source>
</evidence>
<dbReference type="InterPro" id="IPR009050">
    <property type="entry name" value="Globin-like_sf"/>
</dbReference>
<evidence type="ECO:0000313" key="6">
    <source>
        <dbReference type="EMBL" id="PCE40703.1"/>
    </source>
</evidence>
<reference evidence="6 7" key="1">
    <citation type="submission" date="2017-09" db="EMBL/GenBank/DDBJ databases">
        <title>The Catabolism of 3,6-Dichlorosalicylic acid is Initiated by the Cytochrome P450 Monooxygenase DsmABC in Rhizorhabdus dicambivorans Ndbn-20.</title>
        <authorList>
            <person name="Na L."/>
        </authorList>
    </citation>
    <scope>NUCLEOTIDE SEQUENCE [LARGE SCALE GENOMIC DNA]</scope>
    <source>
        <strain evidence="6 7">Ndbn-20m</strain>
    </source>
</reference>
<dbReference type="InterPro" id="IPR012292">
    <property type="entry name" value="Globin/Proto"/>
</dbReference>
<sequence>MADPRPVDITPYELLGGAETVKRIVDRFYDLMDEDPAFVRLRAMHADDLTPMRASLTGFLIGWSGGPRSWFEQNPGRCMMSAHAKLAIDEETAAQWRRAMARAIAECSIDETLAERLNEVFARMAGAMVRH</sequence>
<dbReference type="Gene3D" id="1.10.490.10">
    <property type="entry name" value="Globins"/>
    <property type="match status" value="1"/>
</dbReference>
<organism evidence="6 7">
    <name type="scientific">Rhizorhabdus dicambivorans</name>
    <dbReference type="NCBI Taxonomy" id="1850238"/>
    <lineage>
        <taxon>Bacteria</taxon>
        <taxon>Pseudomonadati</taxon>
        <taxon>Pseudomonadota</taxon>
        <taxon>Alphaproteobacteria</taxon>
        <taxon>Sphingomonadales</taxon>
        <taxon>Sphingomonadaceae</taxon>
        <taxon>Rhizorhabdus</taxon>
    </lineage>
</organism>
<dbReference type="Pfam" id="PF01152">
    <property type="entry name" value="Bac_globin"/>
    <property type="match status" value="1"/>
</dbReference>
<dbReference type="KEGG" id="rdi:CMV14_05220"/>
<evidence type="ECO:0000256" key="5">
    <source>
        <dbReference type="ARBA" id="ARBA00023004"/>
    </source>
</evidence>
<keyword evidence="5" id="KW-0408">Iron</keyword>
<dbReference type="Proteomes" id="UP000218934">
    <property type="component" value="Unassembled WGS sequence"/>
</dbReference>
<evidence type="ECO:0000256" key="2">
    <source>
        <dbReference type="ARBA" id="ARBA00022448"/>
    </source>
</evidence>
<evidence type="ECO:0000313" key="7">
    <source>
        <dbReference type="Proteomes" id="UP000218934"/>
    </source>
</evidence>
<keyword evidence="3" id="KW-0349">Heme</keyword>